<evidence type="ECO:0000259" key="7">
    <source>
        <dbReference type="PROSITE" id="PS50850"/>
    </source>
</evidence>
<comment type="caution">
    <text evidence="8">The sequence shown here is derived from an EMBL/GenBank/DDBJ whole genome shotgun (WGS) entry which is preliminary data.</text>
</comment>
<dbReference type="AlphaFoldDB" id="A0A841SUC2"/>
<evidence type="ECO:0000313" key="9">
    <source>
        <dbReference type="Proteomes" id="UP000535838"/>
    </source>
</evidence>
<feature type="transmembrane region" description="Helical" evidence="6">
    <location>
        <begin position="40"/>
        <end position="61"/>
    </location>
</feature>
<dbReference type="SUPFAM" id="SSF103473">
    <property type="entry name" value="MFS general substrate transporter"/>
    <property type="match status" value="1"/>
</dbReference>
<feature type="transmembrane region" description="Helical" evidence="6">
    <location>
        <begin position="131"/>
        <end position="152"/>
    </location>
</feature>
<dbReference type="GO" id="GO:0005886">
    <property type="term" value="C:plasma membrane"/>
    <property type="evidence" value="ECO:0007669"/>
    <property type="project" value="UniProtKB-SubCell"/>
</dbReference>
<evidence type="ECO:0000256" key="2">
    <source>
        <dbReference type="ARBA" id="ARBA00022448"/>
    </source>
</evidence>
<comment type="subcellular location">
    <subcellularLocation>
        <location evidence="1">Cell membrane</location>
        <topology evidence="1">Multi-pass membrane protein</topology>
    </subcellularLocation>
</comment>
<evidence type="ECO:0000256" key="4">
    <source>
        <dbReference type="ARBA" id="ARBA00022989"/>
    </source>
</evidence>
<feature type="transmembrane region" description="Helical" evidence="6">
    <location>
        <begin position="164"/>
        <end position="188"/>
    </location>
</feature>
<dbReference type="Pfam" id="PF07690">
    <property type="entry name" value="MFS_1"/>
    <property type="match status" value="1"/>
</dbReference>
<sequence>MKKNVLMVLAMFIASLNLRPAINSIAPLLDGIRNDLAMNGSIASLLTSIPVLCMGLFSPIAVKAGGKWGLEKVMGVSLIVIALGTVVRLFTNSVAFLLVTALIAGIGIAFIGPLMAGFIKKHFPGQVPSMIAVYSVALTLGAAISSALSSSLQRAFGSWQGSLASWAVLAAVAAVLWWLLVLPASAGSAASSSSPASATARLPWGNGKAWILTLSFGLMAVLFYSYTAWIPEMVQAMGYSKGYSAATLTLFVVVQIPINLLMPILLRKAPSRRLWLVAASAFELAGLVMLALHATPWVAASLIGIGAGGLFSLNLMLPIDAASSAHEAASWSAMTQSAGYAIGAAGPIFLGKVHDATGSFASAIVGMMVVVALMGLVQLAATSRGRRAVKASALRVQ</sequence>
<dbReference type="PANTHER" id="PTHR23523">
    <property type="match status" value="1"/>
</dbReference>
<accession>A0A841SUC2</accession>
<feature type="transmembrane region" description="Helical" evidence="6">
    <location>
        <begin position="298"/>
        <end position="317"/>
    </location>
</feature>
<proteinExistence type="predicted"/>
<feature type="domain" description="Major facilitator superfamily (MFS) profile" evidence="7">
    <location>
        <begin position="3"/>
        <end position="384"/>
    </location>
</feature>
<evidence type="ECO:0000256" key="3">
    <source>
        <dbReference type="ARBA" id="ARBA00022692"/>
    </source>
</evidence>
<evidence type="ECO:0000256" key="1">
    <source>
        <dbReference type="ARBA" id="ARBA00004651"/>
    </source>
</evidence>
<gene>
    <name evidence="8" type="ORF">H7B67_12095</name>
</gene>
<feature type="transmembrane region" description="Helical" evidence="6">
    <location>
        <begin position="96"/>
        <end position="119"/>
    </location>
</feature>
<keyword evidence="3 6" id="KW-0812">Transmembrane</keyword>
<organism evidence="8 9">
    <name type="scientific">Cohnella thailandensis</name>
    <dbReference type="NCBI Taxonomy" id="557557"/>
    <lineage>
        <taxon>Bacteria</taxon>
        <taxon>Bacillati</taxon>
        <taxon>Bacillota</taxon>
        <taxon>Bacilli</taxon>
        <taxon>Bacillales</taxon>
        <taxon>Paenibacillaceae</taxon>
        <taxon>Cohnella</taxon>
    </lineage>
</organism>
<dbReference type="EMBL" id="JACJVQ010000008">
    <property type="protein sequence ID" value="MBB6634852.1"/>
    <property type="molecule type" value="Genomic_DNA"/>
</dbReference>
<keyword evidence="9" id="KW-1185">Reference proteome</keyword>
<feature type="transmembrane region" description="Helical" evidence="6">
    <location>
        <begin position="73"/>
        <end position="90"/>
    </location>
</feature>
<keyword evidence="4 6" id="KW-1133">Transmembrane helix</keyword>
<dbReference type="InterPro" id="IPR011701">
    <property type="entry name" value="MFS"/>
</dbReference>
<dbReference type="PANTHER" id="PTHR23523:SF2">
    <property type="entry name" value="2-NITROIMIDAZOLE TRANSPORTER"/>
    <property type="match status" value="1"/>
</dbReference>
<feature type="transmembrane region" description="Helical" evidence="6">
    <location>
        <begin position="274"/>
        <end position="292"/>
    </location>
</feature>
<keyword evidence="5 6" id="KW-0472">Membrane</keyword>
<name>A0A841SUC2_9BACL</name>
<dbReference type="RefSeq" id="WP_185120084.1">
    <property type="nucleotide sequence ID" value="NZ_JACJVQ010000008.1"/>
</dbReference>
<dbReference type="GO" id="GO:0022857">
    <property type="term" value="F:transmembrane transporter activity"/>
    <property type="evidence" value="ECO:0007669"/>
    <property type="project" value="InterPro"/>
</dbReference>
<feature type="transmembrane region" description="Helical" evidence="6">
    <location>
        <begin position="356"/>
        <end position="377"/>
    </location>
</feature>
<keyword evidence="2" id="KW-0813">Transport</keyword>
<dbReference type="InterPro" id="IPR036259">
    <property type="entry name" value="MFS_trans_sf"/>
</dbReference>
<feature type="transmembrane region" description="Helical" evidence="6">
    <location>
        <begin position="209"/>
        <end position="230"/>
    </location>
</feature>
<reference evidence="8 9" key="1">
    <citation type="submission" date="2020-08" db="EMBL/GenBank/DDBJ databases">
        <title>Cohnella phylogeny.</title>
        <authorList>
            <person name="Dunlap C."/>
        </authorList>
    </citation>
    <scope>NUCLEOTIDE SEQUENCE [LARGE SCALE GENOMIC DNA]</scope>
    <source>
        <strain evidence="8 9">DSM 25241</strain>
    </source>
</reference>
<feature type="transmembrane region" description="Helical" evidence="6">
    <location>
        <begin position="329"/>
        <end position="350"/>
    </location>
</feature>
<evidence type="ECO:0000256" key="5">
    <source>
        <dbReference type="ARBA" id="ARBA00023136"/>
    </source>
</evidence>
<protein>
    <submittedName>
        <fullName evidence="8">MFS transporter</fullName>
    </submittedName>
</protein>
<dbReference type="InterPro" id="IPR052524">
    <property type="entry name" value="MFS_Cyanate_Porter"/>
</dbReference>
<dbReference type="Gene3D" id="1.20.1250.20">
    <property type="entry name" value="MFS general substrate transporter like domains"/>
    <property type="match status" value="1"/>
</dbReference>
<evidence type="ECO:0000256" key="6">
    <source>
        <dbReference type="SAM" id="Phobius"/>
    </source>
</evidence>
<dbReference type="PROSITE" id="PS50850">
    <property type="entry name" value="MFS"/>
    <property type="match status" value="1"/>
</dbReference>
<evidence type="ECO:0000313" key="8">
    <source>
        <dbReference type="EMBL" id="MBB6634852.1"/>
    </source>
</evidence>
<dbReference type="Proteomes" id="UP000535838">
    <property type="component" value="Unassembled WGS sequence"/>
</dbReference>
<dbReference type="InterPro" id="IPR020846">
    <property type="entry name" value="MFS_dom"/>
</dbReference>
<feature type="transmembrane region" description="Helical" evidence="6">
    <location>
        <begin position="242"/>
        <end position="262"/>
    </location>
</feature>